<dbReference type="InterPro" id="IPR019734">
    <property type="entry name" value="TPR_rpt"/>
</dbReference>
<feature type="compositionally biased region" description="Low complexity" evidence="4">
    <location>
        <begin position="260"/>
        <end position="271"/>
    </location>
</feature>
<dbReference type="GO" id="GO:0000978">
    <property type="term" value="F:RNA polymerase II cis-regulatory region sequence-specific DNA binding"/>
    <property type="evidence" value="ECO:0007669"/>
    <property type="project" value="TreeGrafter"/>
</dbReference>
<dbReference type="VEuPathDB" id="FungiDB:BD410DRAFT_365540"/>
<dbReference type="EMBL" id="ML170474">
    <property type="protein sequence ID" value="TDL13750.1"/>
    <property type="molecule type" value="Genomic_DNA"/>
</dbReference>
<dbReference type="PANTHER" id="PTHR14017:SF1">
    <property type="entry name" value="LD02225P"/>
    <property type="match status" value="1"/>
</dbReference>
<keyword evidence="6" id="KW-1185">Reference proteome</keyword>
<keyword evidence="3" id="KW-0802">TPR repeat</keyword>
<feature type="repeat" description="TPR" evidence="3">
    <location>
        <begin position="24"/>
        <end position="57"/>
    </location>
</feature>
<evidence type="ECO:0000256" key="4">
    <source>
        <dbReference type="SAM" id="MobiDB-lite"/>
    </source>
</evidence>
<dbReference type="GO" id="GO:0017053">
    <property type="term" value="C:transcription repressor complex"/>
    <property type="evidence" value="ECO:0007669"/>
    <property type="project" value="TreeGrafter"/>
</dbReference>
<dbReference type="GO" id="GO:0000122">
    <property type="term" value="P:negative regulation of transcription by RNA polymerase II"/>
    <property type="evidence" value="ECO:0007669"/>
    <property type="project" value="TreeGrafter"/>
</dbReference>
<evidence type="ECO:0000313" key="6">
    <source>
        <dbReference type="Proteomes" id="UP000294933"/>
    </source>
</evidence>
<dbReference type="AlphaFoldDB" id="A0A4Y7PH75"/>
<dbReference type="InterPro" id="IPR051630">
    <property type="entry name" value="Corepressor-Demethylase"/>
</dbReference>
<dbReference type="Proteomes" id="UP000294933">
    <property type="component" value="Unassembled WGS sequence"/>
</dbReference>
<dbReference type="SMART" id="SM00028">
    <property type="entry name" value="TPR"/>
    <property type="match status" value="2"/>
</dbReference>
<dbReference type="InterPro" id="IPR011990">
    <property type="entry name" value="TPR-like_helical_dom_sf"/>
</dbReference>
<sequence>MAGQKYNEAYEAYQQAVYRDGRNPTFWCSIGVLYFQINQYHDALDACSRAIRINPYISDVWFDLGSHYESCNNQTSDVIDAYARASELDPNNPVITQRLQLLRNAQATGGQLPAAPGPQDVHPTAYASALGLPVTMSDGPPLLMHGGAGPRPIFTRSDSRGPRQKVAHHRQSSLTTADESLITRRSRQWKWTVLLCARVTVPRRTKGVIAMARRVVDQPARAFSCITLSRNLSSIPRNRRILGISSMDVADHRLLPPPILRQRPSPQEGSYPGFGPGGGRPSAATQPPAVSQRSPCSYPSVPFDPIGAGSPPTEREPWDRRSERGNHAHGDSRSGAPLPPHSFSHSRGPPSPPHVHDRRSSPPWFAAGQSERST</sequence>
<dbReference type="PANTHER" id="PTHR14017">
    <property type="entry name" value="LYSINE-SPECIFIC DEMETHYLASE"/>
    <property type="match status" value="1"/>
</dbReference>
<name>A0A4Y7PH75_9AGAM</name>
<dbReference type="PROSITE" id="PS50005">
    <property type="entry name" value="TPR"/>
    <property type="match status" value="1"/>
</dbReference>
<dbReference type="GO" id="GO:0031490">
    <property type="term" value="F:chromatin DNA binding"/>
    <property type="evidence" value="ECO:0007669"/>
    <property type="project" value="TreeGrafter"/>
</dbReference>
<feature type="compositionally biased region" description="Polar residues" evidence="4">
    <location>
        <begin position="283"/>
        <end position="297"/>
    </location>
</feature>
<proteinExistence type="predicted"/>
<feature type="compositionally biased region" description="Basic and acidic residues" evidence="4">
    <location>
        <begin position="313"/>
        <end position="332"/>
    </location>
</feature>
<dbReference type="OrthoDB" id="3245923at2759"/>
<evidence type="ECO:0000256" key="1">
    <source>
        <dbReference type="ARBA" id="ARBA00004123"/>
    </source>
</evidence>
<feature type="region of interest" description="Disordered" evidence="4">
    <location>
        <begin position="255"/>
        <end position="374"/>
    </location>
</feature>
<evidence type="ECO:0000256" key="3">
    <source>
        <dbReference type="PROSITE-ProRule" id="PRU00339"/>
    </source>
</evidence>
<dbReference type="SUPFAM" id="SSF48452">
    <property type="entry name" value="TPR-like"/>
    <property type="match status" value="1"/>
</dbReference>
<reference evidence="5 6" key="1">
    <citation type="submission" date="2018-06" db="EMBL/GenBank/DDBJ databases">
        <title>A transcriptomic atlas of mushroom development highlights an independent origin of complex multicellularity.</title>
        <authorList>
            <consortium name="DOE Joint Genome Institute"/>
            <person name="Krizsan K."/>
            <person name="Almasi E."/>
            <person name="Merenyi Z."/>
            <person name="Sahu N."/>
            <person name="Viragh M."/>
            <person name="Koszo T."/>
            <person name="Mondo S."/>
            <person name="Kiss B."/>
            <person name="Balint B."/>
            <person name="Kues U."/>
            <person name="Barry K."/>
            <person name="Hegedus J.C."/>
            <person name="Henrissat B."/>
            <person name="Johnson J."/>
            <person name="Lipzen A."/>
            <person name="Ohm R."/>
            <person name="Nagy I."/>
            <person name="Pangilinan J."/>
            <person name="Yan J."/>
            <person name="Xiong Y."/>
            <person name="Grigoriev I.V."/>
            <person name="Hibbett D.S."/>
            <person name="Nagy L.G."/>
        </authorList>
    </citation>
    <scope>NUCLEOTIDE SEQUENCE [LARGE SCALE GENOMIC DNA]</scope>
    <source>
        <strain evidence="5 6">SZMC22713</strain>
    </source>
</reference>
<accession>A0A4Y7PH75</accession>
<organism evidence="5 6">
    <name type="scientific">Rickenella mellea</name>
    <dbReference type="NCBI Taxonomy" id="50990"/>
    <lineage>
        <taxon>Eukaryota</taxon>
        <taxon>Fungi</taxon>
        <taxon>Dikarya</taxon>
        <taxon>Basidiomycota</taxon>
        <taxon>Agaricomycotina</taxon>
        <taxon>Agaricomycetes</taxon>
        <taxon>Hymenochaetales</taxon>
        <taxon>Rickenellaceae</taxon>
        <taxon>Rickenella</taxon>
    </lineage>
</organism>
<gene>
    <name evidence="5" type="ORF">BD410DRAFT_365540</name>
</gene>
<evidence type="ECO:0000313" key="5">
    <source>
        <dbReference type="EMBL" id="TDL13750.1"/>
    </source>
</evidence>
<evidence type="ECO:0000256" key="2">
    <source>
        <dbReference type="ARBA" id="ARBA00023242"/>
    </source>
</evidence>
<keyword evidence="2" id="KW-0539">Nucleus</keyword>
<dbReference type="STRING" id="50990.A0A4Y7PH75"/>
<dbReference type="Pfam" id="PF00515">
    <property type="entry name" value="TPR_1"/>
    <property type="match status" value="1"/>
</dbReference>
<dbReference type="Gene3D" id="1.25.40.10">
    <property type="entry name" value="Tetratricopeptide repeat domain"/>
    <property type="match status" value="1"/>
</dbReference>
<comment type="subcellular location">
    <subcellularLocation>
        <location evidence="1">Nucleus</location>
    </subcellularLocation>
</comment>
<dbReference type="GO" id="GO:0005634">
    <property type="term" value="C:nucleus"/>
    <property type="evidence" value="ECO:0007669"/>
    <property type="project" value="UniProtKB-SubCell"/>
</dbReference>
<protein>
    <submittedName>
        <fullName evidence="5">Uncharacterized protein</fullName>
    </submittedName>
</protein>